<reference evidence="1" key="1">
    <citation type="submission" date="2021-01" db="UniProtKB">
        <authorList>
            <consortium name="EnsemblMetazoa"/>
        </authorList>
    </citation>
    <scope>IDENTIFICATION</scope>
</reference>
<dbReference type="Gene3D" id="3.40.630.30">
    <property type="match status" value="1"/>
</dbReference>
<dbReference type="EnsemblMetazoa" id="CLYHEMT015285.1">
    <property type="protein sequence ID" value="CLYHEMP015285.1"/>
    <property type="gene ID" value="CLYHEMG015285"/>
</dbReference>
<sequence length="237" mass="27696">MESLKIQGLEIVVYNIEKHSGEVQKLLDEYLVPTYYKRMGITQDERLKYAHIEDILHPNLAKDPKFNKFSLVAVEKDSGEVVALGLSYLITKQEFQEDFVDLNKRISNDQNYSPEIRKYCQHRYAVCHPILEYYDKFGIDELIYLEDVVTTRKYRGLGVHVAIMGVAFEKFGHEYGFLSEGMVPVEKFITEKKFQNHEWSPIGTWVSDRWYLVNKQFSYDGYICPVFISGPVPKSKL</sequence>
<accession>A0A7M5X0N6</accession>
<dbReference type="Proteomes" id="UP000594262">
    <property type="component" value="Unplaced"/>
</dbReference>
<evidence type="ECO:0000313" key="2">
    <source>
        <dbReference type="Proteomes" id="UP000594262"/>
    </source>
</evidence>
<dbReference type="AlphaFoldDB" id="A0A7M5X0N6"/>
<organism evidence="1 2">
    <name type="scientific">Clytia hemisphaerica</name>
    <dbReference type="NCBI Taxonomy" id="252671"/>
    <lineage>
        <taxon>Eukaryota</taxon>
        <taxon>Metazoa</taxon>
        <taxon>Cnidaria</taxon>
        <taxon>Hydrozoa</taxon>
        <taxon>Hydroidolina</taxon>
        <taxon>Leptothecata</taxon>
        <taxon>Obeliida</taxon>
        <taxon>Clytiidae</taxon>
        <taxon>Clytia</taxon>
    </lineage>
</organism>
<name>A0A7M5X0N6_9CNID</name>
<evidence type="ECO:0000313" key="1">
    <source>
        <dbReference type="EnsemblMetazoa" id="CLYHEMP015285.1"/>
    </source>
</evidence>
<proteinExistence type="predicted"/>
<keyword evidence="2" id="KW-1185">Reference proteome</keyword>
<protein>
    <submittedName>
        <fullName evidence="1">Uncharacterized protein</fullName>
    </submittedName>
</protein>